<evidence type="ECO:0000259" key="4">
    <source>
        <dbReference type="Pfam" id="PF01464"/>
    </source>
</evidence>
<accession>A0ABN6N6H4</accession>
<evidence type="ECO:0000313" key="6">
    <source>
        <dbReference type="Proteomes" id="UP001162734"/>
    </source>
</evidence>
<organism evidence="5 6">
    <name type="scientific">Anaeromyxobacter paludicola</name>
    <dbReference type="NCBI Taxonomy" id="2918171"/>
    <lineage>
        <taxon>Bacteria</taxon>
        <taxon>Pseudomonadati</taxon>
        <taxon>Myxococcota</taxon>
        <taxon>Myxococcia</taxon>
        <taxon>Myxococcales</taxon>
        <taxon>Cystobacterineae</taxon>
        <taxon>Anaeromyxobacteraceae</taxon>
        <taxon>Anaeromyxobacter</taxon>
    </lineage>
</organism>
<dbReference type="PANTHER" id="PTHR37423:SF2">
    <property type="entry name" value="MEMBRANE-BOUND LYTIC MUREIN TRANSGLYCOSYLASE C"/>
    <property type="match status" value="1"/>
</dbReference>
<dbReference type="SUPFAM" id="SSF48435">
    <property type="entry name" value="Bacterial muramidases"/>
    <property type="match status" value="1"/>
</dbReference>
<dbReference type="CDD" id="cd13401">
    <property type="entry name" value="Slt70-like"/>
    <property type="match status" value="1"/>
</dbReference>
<feature type="chain" id="PRO_5045075799" evidence="3">
    <location>
        <begin position="22"/>
        <end position="761"/>
    </location>
</feature>
<dbReference type="Gene3D" id="1.10.530.10">
    <property type="match status" value="1"/>
</dbReference>
<dbReference type="Gene3D" id="1.25.40.10">
    <property type="entry name" value="Tetratricopeptide repeat domain"/>
    <property type="match status" value="3"/>
</dbReference>
<dbReference type="SUPFAM" id="SSF53955">
    <property type="entry name" value="Lysozyme-like"/>
    <property type="match status" value="1"/>
</dbReference>
<gene>
    <name evidence="5" type="ORF">AMPC_06500</name>
</gene>
<keyword evidence="6" id="KW-1185">Reference proteome</keyword>
<dbReference type="InterPro" id="IPR008939">
    <property type="entry name" value="Lytic_TGlycosylase_superhlx_U"/>
</dbReference>
<name>A0ABN6N6H4_9BACT</name>
<dbReference type="SUPFAM" id="SSF48452">
    <property type="entry name" value="TPR-like"/>
    <property type="match status" value="1"/>
</dbReference>
<evidence type="ECO:0000256" key="2">
    <source>
        <dbReference type="ARBA" id="ARBA00022729"/>
    </source>
</evidence>
<keyword evidence="2 3" id="KW-0732">Signal</keyword>
<dbReference type="PANTHER" id="PTHR37423">
    <property type="entry name" value="SOLUBLE LYTIC MUREIN TRANSGLYCOSYLASE-RELATED"/>
    <property type="match status" value="1"/>
</dbReference>
<dbReference type="EMBL" id="AP025592">
    <property type="protein sequence ID" value="BDG07537.1"/>
    <property type="molecule type" value="Genomic_DNA"/>
</dbReference>
<dbReference type="RefSeq" id="WP_248344313.1">
    <property type="nucleotide sequence ID" value="NZ_AP025592.1"/>
</dbReference>
<dbReference type="InterPro" id="IPR008258">
    <property type="entry name" value="Transglycosylase_SLT_dom_1"/>
</dbReference>
<evidence type="ECO:0000256" key="1">
    <source>
        <dbReference type="ARBA" id="ARBA00007734"/>
    </source>
</evidence>
<comment type="similarity">
    <text evidence="1">Belongs to the transglycosylase Slt family.</text>
</comment>
<dbReference type="InterPro" id="IPR019734">
    <property type="entry name" value="TPR_rpt"/>
</dbReference>
<reference evidence="6" key="1">
    <citation type="journal article" date="2022" name="Int. J. Syst. Evol. Microbiol.">
        <title>Anaeromyxobacter oryzae sp. nov., Anaeromyxobacter diazotrophicus sp. nov. and Anaeromyxobacter paludicola sp. nov., isolated from paddy soils.</title>
        <authorList>
            <person name="Itoh H."/>
            <person name="Xu Z."/>
            <person name="Mise K."/>
            <person name="Masuda Y."/>
            <person name="Ushijima N."/>
            <person name="Hayakawa C."/>
            <person name="Shiratori Y."/>
            <person name="Senoo K."/>
        </authorList>
    </citation>
    <scope>NUCLEOTIDE SEQUENCE [LARGE SCALE GENOMIC DNA]</scope>
    <source>
        <strain evidence="6">Red630</strain>
    </source>
</reference>
<dbReference type="InterPro" id="IPR023346">
    <property type="entry name" value="Lysozyme-like_dom_sf"/>
</dbReference>
<dbReference type="Proteomes" id="UP001162734">
    <property type="component" value="Chromosome"/>
</dbReference>
<feature type="domain" description="Transglycosylase SLT" evidence="4">
    <location>
        <begin position="602"/>
        <end position="712"/>
    </location>
</feature>
<dbReference type="Pfam" id="PF13174">
    <property type="entry name" value="TPR_6"/>
    <property type="match status" value="2"/>
</dbReference>
<evidence type="ECO:0000256" key="3">
    <source>
        <dbReference type="SAM" id="SignalP"/>
    </source>
</evidence>
<feature type="signal peptide" evidence="3">
    <location>
        <begin position="1"/>
        <end position="21"/>
    </location>
</feature>
<proteinExistence type="inferred from homology"/>
<dbReference type="InterPro" id="IPR011990">
    <property type="entry name" value="TPR-like_helical_dom_sf"/>
</dbReference>
<dbReference type="Pfam" id="PF01464">
    <property type="entry name" value="SLT"/>
    <property type="match status" value="1"/>
</dbReference>
<sequence>MTAVLALAALLAAAPPPAAPASEPPHAWFTPAELAPVFAGSLVRAKAAYDANRYAEAAAGFAHARAPEARYLRAVSLVELSRGDEAGIALAGLEQELPALADRVWWWRGRARELSSQPREALEAYARVPQGSLFFAQAQLARARVLRELGEADEALAALRPILSTPAPDEPTRGDPAAEALLLSGELRAARGEPVEAARARRDFLDCWAAHPLTGVAPACLVALRRLPGDAGRPPPVEDVVRHAESLVEANRNDAALRDLAPLLPGLPPAGPGEALSCRARFTAGKALRRTRQHTRAVEVLRPVAELCDEGGLRARAAYLLAQSALVLSPEEGIAAYRRMARDFPDHGLADDALFYAADQLARQGQADEARQVLSDLLTQHPATEFRAEALFRLAWMEKRAGRLDRAVEAFAKLEQEFRDRDPYEHARAGYWRARSLAARGQPADREEARAAFAALASRYPADYYGLLARARLAELAPGERFAQATLRLPPSPEQFRYDAGALAADRHFRAGVRLLRMGLPRAAAEELRAADRRPFAAGDHDAAPEPLLLLAELLDRADDHRAAHNLVRTAGRAALREKPEGQALRIWRIAYPPAFRGDIERWSGSAGVPADLLQGLMREESGLDPLVVSPAGAVGLTQLMLPTARQVARRLKLRPPTPVDLTRGPLNIRLGAAYLGQLLQRFEGSPALAAAAYNAGPNAVGRWLKAQGSLALDEFVEEIPLQETRGYVKRVLRSYGAYRLLYGTGGEPPIALSQKLPGQS</sequence>
<protein>
    <submittedName>
        <fullName evidence="5">Murein transglycosylase</fullName>
    </submittedName>
</protein>
<evidence type="ECO:0000313" key="5">
    <source>
        <dbReference type="EMBL" id="BDG07537.1"/>
    </source>
</evidence>